<dbReference type="InterPro" id="IPR004330">
    <property type="entry name" value="FAR1_DNA_bnd_dom"/>
</dbReference>
<dbReference type="PANTHER" id="PTHR47718:SF17">
    <property type="entry name" value="PROTEIN FAR1-RELATED SEQUENCE 5-LIKE"/>
    <property type="match status" value="1"/>
</dbReference>
<keyword evidence="1" id="KW-0479">Metal-binding</keyword>
<comment type="caution">
    <text evidence="6">The sequence shown here is derived from an EMBL/GenBank/DDBJ whole genome shotgun (WGS) entry which is preliminary data.</text>
</comment>
<evidence type="ECO:0000256" key="2">
    <source>
        <dbReference type="ARBA" id="ARBA00022771"/>
    </source>
</evidence>
<dbReference type="GO" id="GO:0008270">
    <property type="term" value="F:zinc ion binding"/>
    <property type="evidence" value="ECO:0007669"/>
    <property type="project" value="UniProtKB-KW"/>
</dbReference>
<dbReference type="OrthoDB" id="751756at2759"/>
<dbReference type="InterPro" id="IPR007527">
    <property type="entry name" value="Znf_SWIM"/>
</dbReference>
<dbReference type="Pfam" id="PF04434">
    <property type="entry name" value="SWIM"/>
    <property type="match status" value="1"/>
</dbReference>
<evidence type="ECO:0000256" key="3">
    <source>
        <dbReference type="ARBA" id="ARBA00022833"/>
    </source>
</evidence>
<dbReference type="AlphaFoldDB" id="A0A2G9H0B9"/>
<name>A0A2G9H0B9_9LAMI</name>
<keyword evidence="2 4" id="KW-0863">Zinc-finger</keyword>
<dbReference type="EMBL" id="NKXS01003153">
    <property type="protein sequence ID" value="PIN10710.1"/>
    <property type="molecule type" value="Genomic_DNA"/>
</dbReference>
<dbReference type="InterPro" id="IPR006564">
    <property type="entry name" value="Znf_PMZ"/>
</dbReference>
<keyword evidence="7" id="KW-1185">Reference proteome</keyword>
<evidence type="ECO:0000313" key="6">
    <source>
        <dbReference type="EMBL" id="PIN10710.1"/>
    </source>
</evidence>
<dbReference type="SMART" id="SM00575">
    <property type="entry name" value="ZnF_PMZ"/>
    <property type="match status" value="1"/>
</dbReference>
<evidence type="ECO:0000259" key="5">
    <source>
        <dbReference type="PROSITE" id="PS50966"/>
    </source>
</evidence>
<accession>A0A2G9H0B9</accession>
<reference evidence="7" key="1">
    <citation type="journal article" date="2018" name="Gigascience">
        <title>Genome assembly of the Pink Ipe (Handroanthus impetiginosus, Bignoniaceae), a highly valued, ecologically keystone Neotropical timber forest tree.</title>
        <authorList>
            <person name="Silva-Junior O.B."/>
            <person name="Grattapaglia D."/>
            <person name="Novaes E."/>
            <person name="Collevatti R.G."/>
        </authorList>
    </citation>
    <scope>NUCLEOTIDE SEQUENCE [LARGE SCALE GENOMIC DNA]</scope>
    <source>
        <strain evidence="7">cv. UFG-1</strain>
    </source>
</reference>
<dbReference type="InterPro" id="IPR018289">
    <property type="entry name" value="MULE_transposase_dom"/>
</dbReference>
<dbReference type="PANTHER" id="PTHR47718">
    <property type="entry name" value="OS01G0519700 PROTEIN"/>
    <property type="match status" value="1"/>
</dbReference>
<dbReference type="Pfam" id="PF10551">
    <property type="entry name" value="MULE"/>
    <property type="match status" value="1"/>
</dbReference>
<dbReference type="PROSITE" id="PS50966">
    <property type="entry name" value="ZF_SWIM"/>
    <property type="match status" value="1"/>
</dbReference>
<evidence type="ECO:0000313" key="7">
    <source>
        <dbReference type="Proteomes" id="UP000231279"/>
    </source>
</evidence>
<feature type="domain" description="SWIM-type" evidence="5">
    <location>
        <begin position="462"/>
        <end position="498"/>
    </location>
</feature>
<evidence type="ECO:0000256" key="4">
    <source>
        <dbReference type="PROSITE-ProRule" id="PRU00325"/>
    </source>
</evidence>
<gene>
    <name evidence="6" type="ORF">CDL12_16696</name>
</gene>
<evidence type="ECO:0000256" key="1">
    <source>
        <dbReference type="ARBA" id="ARBA00022723"/>
    </source>
</evidence>
<dbReference type="STRING" id="429701.A0A2G9H0B9"/>
<dbReference type="Proteomes" id="UP000231279">
    <property type="component" value="Unassembled WGS sequence"/>
</dbReference>
<protein>
    <recommendedName>
        <fullName evidence="5">SWIM-type domain-containing protein</fullName>
    </recommendedName>
</protein>
<proteinExistence type="predicted"/>
<sequence>MTNLIIDKLEIRLAVGQVVKTVEDAYFLYCDYAHVKGFSIRKEDQCYFPRSNELQAKEFECSCRDVKDERRSHNRIPVYQKPTIKTKCKARLRIGREKGGEWKVTRYMMEHNHEMVEADQIYLLRSSRNLSNAQKSILEAMVNAGVSIASAVSYMEEKAHGPENLIFTRKDAYDYIRSLKRHTKAENGDSNNEPYFYWDMQLDDDNRVMNFFFKDYQCRIDYESFGDIQYLICALFVGINHRKQNVMFGLTFMLDKTESFEWLFRTFLESMSGKKPETLFTNQCQAMINAIDTVFPHTHHRLCQWHINQYAPLYFGDLNCDSRFKQLWNKCMTYCDSKEEFEEMWKHTIDEYNLSDHKWLNCMYKLRHKWATAFCNMRFSTGLLATFRIEDTRCWHGKPPMIVKNHLLLMHASNVYTMNLYKLFEIELVESLSTEFAEDPSFVGPFFILFKVKSLYQYSRIRNVWLDKQKNEVKCSCHKFKSMGILCKHALKVLNHVTVHSIPEQYIKKRWMRTIKNRVSDIRSRSGTESQNETCHASEMVFVNHSMRSFYDIIAQCKHHEKKAIALLENLSSNDLHACDDVVVDEKNCQLNEMLVRDCFFVKSRGLTNAHIPRH</sequence>
<keyword evidence="3" id="KW-0862">Zinc</keyword>
<organism evidence="6 7">
    <name type="scientific">Handroanthus impetiginosus</name>
    <dbReference type="NCBI Taxonomy" id="429701"/>
    <lineage>
        <taxon>Eukaryota</taxon>
        <taxon>Viridiplantae</taxon>
        <taxon>Streptophyta</taxon>
        <taxon>Embryophyta</taxon>
        <taxon>Tracheophyta</taxon>
        <taxon>Spermatophyta</taxon>
        <taxon>Magnoliopsida</taxon>
        <taxon>eudicotyledons</taxon>
        <taxon>Gunneridae</taxon>
        <taxon>Pentapetalae</taxon>
        <taxon>asterids</taxon>
        <taxon>lamiids</taxon>
        <taxon>Lamiales</taxon>
        <taxon>Bignoniaceae</taxon>
        <taxon>Crescentiina</taxon>
        <taxon>Tabebuia alliance</taxon>
        <taxon>Handroanthus</taxon>
    </lineage>
</organism>
<dbReference type="Pfam" id="PF03101">
    <property type="entry name" value="FAR1"/>
    <property type="match status" value="1"/>
</dbReference>